<feature type="coiled-coil region" evidence="1">
    <location>
        <begin position="661"/>
        <end position="746"/>
    </location>
</feature>
<evidence type="ECO:0000313" key="2">
    <source>
        <dbReference type="EMBL" id="SUQ24370.1"/>
    </source>
</evidence>
<dbReference type="Pfam" id="PF13555">
    <property type="entry name" value="AAA_29"/>
    <property type="match status" value="1"/>
</dbReference>
<dbReference type="GO" id="GO:0000731">
    <property type="term" value="P:DNA synthesis involved in DNA repair"/>
    <property type="evidence" value="ECO:0007669"/>
    <property type="project" value="TreeGrafter"/>
</dbReference>
<dbReference type="Gene3D" id="3.40.50.300">
    <property type="entry name" value="P-loop containing nucleotide triphosphate hydrolases"/>
    <property type="match status" value="2"/>
</dbReference>
<keyword evidence="1" id="KW-0175">Coiled coil</keyword>
<reference evidence="2 3" key="1">
    <citation type="submission" date="2017-08" db="EMBL/GenBank/DDBJ databases">
        <authorList>
            <person name="de Groot N.N."/>
        </authorList>
    </citation>
    <scope>NUCLEOTIDE SEQUENCE [LARGE SCALE GENOMIC DNA]</scope>
    <source>
        <strain evidence="2 3">HM2</strain>
    </source>
</reference>
<dbReference type="EMBL" id="UHJL01000002">
    <property type="protein sequence ID" value="SUQ24370.1"/>
    <property type="molecule type" value="Genomic_DNA"/>
</dbReference>
<dbReference type="InterPro" id="IPR027417">
    <property type="entry name" value="P-loop_NTPase"/>
</dbReference>
<protein>
    <submittedName>
        <fullName evidence="2">Uncharacterized protein YPO0396</fullName>
    </submittedName>
</protein>
<dbReference type="Pfam" id="PF13558">
    <property type="entry name" value="SbcC_Walker_B"/>
    <property type="match status" value="1"/>
</dbReference>
<organism evidence="2 3">
    <name type="scientific">Fibrobacter succinogenes</name>
    <name type="common">Bacteroides succinogenes</name>
    <dbReference type="NCBI Taxonomy" id="833"/>
    <lineage>
        <taxon>Bacteria</taxon>
        <taxon>Pseudomonadati</taxon>
        <taxon>Fibrobacterota</taxon>
        <taxon>Fibrobacteria</taxon>
        <taxon>Fibrobacterales</taxon>
        <taxon>Fibrobacteraceae</taxon>
        <taxon>Fibrobacter</taxon>
    </lineage>
</organism>
<gene>
    <name evidence="2" type="ORF">SAMN05661053_1770</name>
</gene>
<dbReference type="RefSeq" id="WP_109572879.1">
    <property type="nucleotide sequence ID" value="NZ_UHJL01000002.1"/>
</dbReference>
<dbReference type="SUPFAM" id="SSF52540">
    <property type="entry name" value="P-loop containing nucleoside triphosphate hydrolases"/>
    <property type="match status" value="2"/>
</dbReference>
<evidence type="ECO:0000313" key="3">
    <source>
        <dbReference type="Proteomes" id="UP000255423"/>
    </source>
</evidence>
<evidence type="ECO:0000256" key="1">
    <source>
        <dbReference type="SAM" id="Coils"/>
    </source>
</evidence>
<proteinExistence type="predicted"/>
<dbReference type="PANTHER" id="PTHR32182:SF0">
    <property type="entry name" value="DNA REPLICATION AND REPAIR PROTEIN RECF"/>
    <property type="match status" value="1"/>
</dbReference>
<feature type="coiled-coil region" evidence="1">
    <location>
        <begin position="269"/>
        <end position="354"/>
    </location>
</feature>
<dbReference type="GO" id="GO:0006302">
    <property type="term" value="P:double-strand break repair"/>
    <property type="evidence" value="ECO:0007669"/>
    <property type="project" value="TreeGrafter"/>
</dbReference>
<name>A0A380S6B8_FIBSU</name>
<dbReference type="PANTHER" id="PTHR32182">
    <property type="entry name" value="DNA REPLICATION AND REPAIR PROTEIN RECF"/>
    <property type="match status" value="1"/>
</dbReference>
<accession>A0A380S6B8</accession>
<sequence>MEQNLMMKKSLTRLRLVNWHYFEDETILFNGATLISGINASGKSTILDAIKMVLTVDTRHFNIAANENSKRDLIGYVRCKVGEDAKTFNREGVVISHVALEFYDEKRKKVFVLGVVHTSNDEQSQILSKWYISEGCLEELKFIIGNRPATPKELRSGLLLLERKDARERFLARLGHLEEKFFDMIKKAIAFKPMKNVKDFIKSFLLPESNIDFESLRETIDNVRKLEDLYNQCVKQKNLLDEIVRCGTEYRDKQYEILVDEILLTLADYDIARMNVKNIETKIDQCNRDIERKEEDQKANNNLSEELKDQLESVKDALKNSDTGRLVLSLEKRIEQSENKLSDERRKFSNLKSDCEKLKIYLKLLKEGGYELPITSQDFLDIYSENIQLNEKELVWKKLFDSHEILGNDLARKVFELDSEKKSLDDELVKLNQKKISLEKRQHTYPEKNGCIKRIVEQEFDKRGVESTVCYLCELLEIKNEFWRNTIEGFLNEKRFALVVDAKYFNVAFEVFQKNKIDSSLLLNSSEIMKLEPAVEYGSLAEYIECKNSLSSKFIALVAGSVHCCDSVSELLSYKASVAENCVAYLDDTMHYFSTESFRTPYIGMKAYEIQLENVKKEIELKKANLENLKPLLSFAEKLKESSEKVNYEAIRNNMDSPFQCTSIKSNIDSLKRQKKDAESNPDFIQLGERKQAIEKHLKDAESEEKRIDEELIDLKSSAKFFSNKLNDANKTLEETTNLCGEKEQNEPVAYSDAVQKYSQHLKSKSPETTKDNFSRRLAALRNETDEKLNSLKGLQSRYNIQFTSDLPEGMVAFNQYIDVQNALRNVVIKDRQSNLENARKQSEEIFKEDFLVKMRDMIRKAKHQFRELNECLRKLDYGGDTYYFTITSNREKEAMYKMIMDDNNMGSESLWTASFEQTYQQELADLYGKLLSDKDSDNKIVQEYSDYRNYLDFDIKIHKPNGGEITYSKVVGEKSGAETQIPFYVAMAASFYILYNRECTIRLILFDEAFEKMDESRIGSMMQFLRFLNLQTVLVTPPEKIESIGNHVDSVLAVCRDGECSYVMDYGYEKEIIIE</sequence>
<dbReference type="Proteomes" id="UP000255423">
    <property type="component" value="Unassembled WGS sequence"/>
</dbReference>
<dbReference type="AlphaFoldDB" id="A0A380S6B8"/>
<feature type="coiled-coil region" evidence="1">
    <location>
        <begin position="414"/>
        <end position="441"/>
    </location>
</feature>